<feature type="non-terminal residue" evidence="1">
    <location>
        <position position="1"/>
    </location>
</feature>
<comment type="caution">
    <text evidence="1">The sequence shown here is derived from an EMBL/GenBank/DDBJ whole genome shotgun (WGS) entry which is preliminary data.</text>
</comment>
<evidence type="ECO:0000313" key="2">
    <source>
        <dbReference type="Proteomes" id="UP000886523"/>
    </source>
</evidence>
<dbReference type="OrthoDB" id="4743193at2759"/>
<keyword evidence="2" id="KW-1185">Reference proteome</keyword>
<dbReference type="Proteomes" id="UP000886523">
    <property type="component" value="Unassembled WGS sequence"/>
</dbReference>
<accession>A0A9P6AHG9</accession>
<organism evidence="1 2">
    <name type="scientific">Hydnum rufescens UP504</name>
    <dbReference type="NCBI Taxonomy" id="1448309"/>
    <lineage>
        <taxon>Eukaryota</taxon>
        <taxon>Fungi</taxon>
        <taxon>Dikarya</taxon>
        <taxon>Basidiomycota</taxon>
        <taxon>Agaricomycotina</taxon>
        <taxon>Agaricomycetes</taxon>
        <taxon>Cantharellales</taxon>
        <taxon>Hydnaceae</taxon>
        <taxon>Hydnum</taxon>
    </lineage>
</organism>
<proteinExistence type="predicted"/>
<dbReference type="AlphaFoldDB" id="A0A9P6AHG9"/>
<dbReference type="EMBL" id="MU129155">
    <property type="protein sequence ID" value="KAF9505409.1"/>
    <property type="molecule type" value="Genomic_DNA"/>
</dbReference>
<reference evidence="1" key="1">
    <citation type="journal article" date="2020" name="Nat. Commun.">
        <title>Large-scale genome sequencing of mycorrhizal fungi provides insights into the early evolution of symbiotic traits.</title>
        <authorList>
            <person name="Miyauchi S."/>
            <person name="Kiss E."/>
            <person name="Kuo A."/>
            <person name="Drula E."/>
            <person name="Kohler A."/>
            <person name="Sanchez-Garcia M."/>
            <person name="Morin E."/>
            <person name="Andreopoulos B."/>
            <person name="Barry K.W."/>
            <person name="Bonito G."/>
            <person name="Buee M."/>
            <person name="Carver A."/>
            <person name="Chen C."/>
            <person name="Cichocki N."/>
            <person name="Clum A."/>
            <person name="Culley D."/>
            <person name="Crous P.W."/>
            <person name="Fauchery L."/>
            <person name="Girlanda M."/>
            <person name="Hayes R.D."/>
            <person name="Keri Z."/>
            <person name="LaButti K."/>
            <person name="Lipzen A."/>
            <person name="Lombard V."/>
            <person name="Magnuson J."/>
            <person name="Maillard F."/>
            <person name="Murat C."/>
            <person name="Nolan M."/>
            <person name="Ohm R.A."/>
            <person name="Pangilinan J."/>
            <person name="Pereira M.F."/>
            <person name="Perotto S."/>
            <person name="Peter M."/>
            <person name="Pfister S."/>
            <person name="Riley R."/>
            <person name="Sitrit Y."/>
            <person name="Stielow J.B."/>
            <person name="Szollosi G."/>
            <person name="Zifcakova L."/>
            <person name="Stursova M."/>
            <person name="Spatafora J.W."/>
            <person name="Tedersoo L."/>
            <person name="Vaario L.M."/>
            <person name="Yamada A."/>
            <person name="Yan M."/>
            <person name="Wang P."/>
            <person name="Xu J."/>
            <person name="Bruns T."/>
            <person name="Baldrian P."/>
            <person name="Vilgalys R."/>
            <person name="Dunand C."/>
            <person name="Henrissat B."/>
            <person name="Grigoriev I.V."/>
            <person name="Hibbett D."/>
            <person name="Nagy L.G."/>
            <person name="Martin F.M."/>
        </authorList>
    </citation>
    <scope>NUCLEOTIDE SEQUENCE</scope>
    <source>
        <strain evidence="1">UP504</strain>
    </source>
</reference>
<sequence>IISIMAHSTNVRCNGLQAAIGFFLKSTNTPKTVCEVLAHGSLSVVATTVSNMLCSLREEQEATLKQLGSSYITSIAYDNLDFKFKPGQTTLANQRMFESITTGLFCQLSHGVEPSHLQYAHQLWDSSPLNDH</sequence>
<name>A0A9P6AHG9_9AGAM</name>
<protein>
    <submittedName>
        <fullName evidence="1">Uncharacterized protein</fullName>
    </submittedName>
</protein>
<gene>
    <name evidence="1" type="ORF">BS47DRAFT_1306671</name>
</gene>
<evidence type="ECO:0000313" key="1">
    <source>
        <dbReference type="EMBL" id="KAF9505409.1"/>
    </source>
</evidence>